<keyword evidence="1" id="KW-0732">Signal</keyword>
<dbReference type="Proteomes" id="UP000323011">
    <property type="component" value="Unassembled WGS sequence"/>
</dbReference>
<gene>
    <name evidence="2" type="ORF">FNF29_06398</name>
</gene>
<dbReference type="EMBL" id="VLTN01000048">
    <property type="protein sequence ID" value="KAA0148925.1"/>
    <property type="molecule type" value="Genomic_DNA"/>
</dbReference>
<accession>A0A5A8C7W2</accession>
<evidence type="ECO:0000256" key="1">
    <source>
        <dbReference type="SAM" id="SignalP"/>
    </source>
</evidence>
<evidence type="ECO:0000313" key="3">
    <source>
        <dbReference type="Proteomes" id="UP000323011"/>
    </source>
</evidence>
<comment type="caution">
    <text evidence="2">The sequence shown here is derived from an EMBL/GenBank/DDBJ whole genome shotgun (WGS) entry which is preliminary data.</text>
</comment>
<evidence type="ECO:0000313" key="2">
    <source>
        <dbReference type="EMBL" id="KAA0148925.1"/>
    </source>
</evidence>
<dbReference type="SUPFAM" id="SSF63825">
    <property type="entry name" value="YWTD domain"/>
    <property type="match status" value="2"/>
</dbReference>
<organism evidence="2 3">
    <name type="scientific">Cafeteria roenbergensis</name>
    <name type="common">Marine flagellate</name>
    <dbReference type="NCBI Taxonomy" id="33653"/>
    <lineage>
        <taxon>Eukaryota</taxon>
        <taxon>Sar</taxon>
        <taxon>Stramenopiles</taxon>
        <taxon>Bigyra</taxon>
        <taxon>Opalozoa</taxon>
        <taxon>Bicosoecida</taxon>
        <taxon>Cafeteriaceae</taxon>
        <taxon>Cafeteria</taxon>
    </lineage>
</organism>
<feature type="chain" id="PRO_5022872114" evidence="1">
    <location>
        <begin position="21"/>
        <end position="905"/>
    </location>
</feature>
<reference evidence="2 3" key="1">
    <citation type="submission" date="2019-07" db="EMBL/GenBank/DDBJ databases">
        <title>Genomes of Cafeteria roenbergensis.</title>
        <authorList>
            <person name="Fischer M.G."/>
            <person name="Hackl T."/>
            <person name="Roman M."/>
        </authorList>
    </citation>
    <scope>NUCLEOTIDE SEQUENCE [LARGE SCALE GENOMIC DNA]</scope>
    <source>
        <strain evidence="2 3">BVI</strain>
    </source>
</reference>
<feature type="signal peptide" evidence="1">
    <location>
        <begin position="1"/>
        <end position="20"/>
    </location>
</feature>
<protein>
    <submittedName>
        <fullName evidence="2">Uncharacterized protein</fullName>
    </submittedName>
</protein>
<dbReference type="AlphaFoldDB" id="A0A5A8C7W2"/>
<sequence length="905" mass="98251">MPRPLSFHLAIALLAVGSTASTLTPFLAADIDPFGRDGQVTGLLAHNGQLLFGGDVRSNVNVAAEEVFTYIPTTGSVYKQTLNLDSLPATGDMHFCVFNGETYFQAEIYLGGLSTRKGVELGMLDSARSTGAIAADIFQGTSGSFPAFMTVFGERMFMSALGSDAQGRELWAINSARSPSLVHEFSSVETIGGDPKYLTVFDNKLFMQADSHAMNKGVELFAYDGTEVTLAADINAGAANSNPAHMAVVAGVLYMSADGGNGNGHELYAYDGTNAPAMVADVNAGPDGSFPQWLVEFSSTLYFVATTPTTGRELFRLDGSTAVLVADTNPGAGDGGFRKMAVLDGVLYIPHFSVALGWELHRLSAEGNAIALELDAFPGAKGSSPSAFVHHDEQLYFAADGGQHGMCVWKFNLTHGAELAVAVEPKLRVAGHVDMVWYQGGLVFSTDFEDNGVEPVFFNPITSTVTLLADTVPGSVGGEATSFCVFGDKLYFSVDAVDVPGVVASNLFRYSQTDGAARVGSSAFSPEHLTVVSDEMFMSGFDDTAGRELWSYKEDGEPARLLDLRTGDKWSSPSWLTAVGDTLFFAAKTDSSVGGTYQLCKYHPATEAFQVLPLPTVYDLVLMMPHTGELLFRAQTSGSNPSFFTVLSNGSVVLSAEFSNLPLDVDEVAVLGNLTQPKRVCIAVSQPKRVCIAVSQPKRVCIAVSQPKRVCIAVSQPKRVCIAVSQPKRVWKSLSLVFGNRVSVFDSEWLTLTDAFAQLECHSFALSHWLAHTFSHCQSLHDRVRNALTICDVISDVKRDRFQLTDHDAFADNFAVQFFQPHLELHCIRNSLHERCRWHQRHRCWHSGAGVRLNGIHRGRRRSRDVAAGRRRVLGMEPPVNWPAWRTRHDEQHRACGSSCHPGKR</sequence>
<keyword evidence="3" id="KW-1185">Reference proteome</keyword>
<name>A0A5A8C7W2_CAFRO</name>
<proteinExistence type="predicted"/>